<evidence type="ECO:0000313" key="3">
    <source>
        <dbReference type="EMBL" id="KRZ99403.1"/>
    </source>
</evidence>
<dbReference type="AlphaFoldDB" id="A0A0V1PTP1"/>
<gene>
    <name evidence="3" type="ORF">AC631_04840</name>
</gene>
<comment type="caution">
    <text evidence="3">The sequence shown here is derived from an EMBL/GenBank/DDBJ whole genome shotgun (WGS) entry which is preliminary data.</text>
</comment>
<feature type="domain" description="Bul1 C-terminal" evidence="2">
    <location>
        <begin position="506"/>
        <end position="733"/>
    </location>
</feature>
<evidence type="ECO:0000259" key="1">
    <source>
        <dbReference type="Pfam" id="PF04425"/>
    </source>
</evidence>
<name>A0A0V1PTP1_9ASCO</name>
<evidence type="ECO:0000313" key="4">
    <source>
        <dbReference type="Proteomes" id="UP000054251"/>
    </source>
</evidence>
<dbReference type="EMBL" id="LMYN01000146">
    <property type="protein sequence ID" value="KRZ99403.1"/>
    <property type="molecule type" value="Genomic_DNA"/>
</dbReference>
<dbReference type="InterPro" id="IPR039634">
    <property type="entry name" value="Bul1-like"/>
</dbReference>
<dbReference type="Proteomes" id="UP000054251">
    <property type="component" value="Unassembled WGS sequence"/>
</dbReference>
<accession>A0A0V1PTP1</accession>
<evidence type="ECO:0000259" key="2">
    <source>
        <dbReference type="Pfam" id="PF04426"/>
    </source>
</evidence>
<sequence length="733" mass="84079">MDTYSKQKHEEKRLKEDDDLINNILPSYHMHQSTISKNLTPTNENFRVDPPMYEMTPVNSVSTTPSVNMSAMQSPTSNLSVDEFPFPSQQIDQVLEQEPNIWENTILANVHKLPNLSKSDNKICQDLEIDMKVTEKVCQKGVKPTIIDPLKYEFKQGDYIHGYVTIKNKSPVPVLFDMVYVVFEGTLVVLENNRGLIDVKKPSKVHKFLNMLDLFASWSYANIARLATDDGDPHDWCDGETDPYDNAVLSIDVKRFFQPNVMYKRFFTFKIPEKLLDNTCEAHTFPVHTEIPPSIGVSRTQNSPSSILGAKSGHLKDFSIIDTSIGFNVSARVIGKASDYKHSLDRDQYVVAKEATCNIRVIPQSNMNYIHYNSSRNREIFLYYKVFVDSIKSKIEHGNNLLNLPRDQRDTPDISPLVSRDGSFVKLRQLYTMADNEIKRELRPSTKQFLDEIYQCLAPFKKKSLTGSSKTLGVISLSTPKEDYRTLYVPPVKFRKPDESYDNTKLTIPIDISYFHTKSSSGKEVQFPEIKYLKVELVALTLRSLKYPIPLEFSHDMCFKEQEIYDKKETPENFDSIIIKQFQSYLLQLKSLLTTLGSNIFKVETQLMKDIKSLATLSTKYINLQIPKYQLIMKSPKSHSSHNSITTIPWEQVKSTHDEYSLYSKSFDLHVDLRDCQAKGPTSHPPQGTSLDHLTLVPTFQSCFMSRLYYLKVSIKINTGELLTVNVPMHIEN</sequence>
<reference evidence="3 4" key="1">
    <citation type="submission" date="2015-11" db="EMBL/GenBank/DDBJ databases">
        <title>The genome of Debaryomyces fabryi.</title>
        <authorList>
            <person name="Tafer H."/>
            <person name="Lopandic K."/>
        </authorList>
    </citation>
    <scope>NUCLEOTIDE SEQUENCE [LARGE SCALE GENOMIC DNA]</scope>
    <source>
        <strain evidence="3 4">CBS 789</strain>
    </source>
</reference>
<dbReference type="Pfam" id="PF04426">
    <property type="entry name" value="Bul1_C"/>
    <property type="match status" value="1"/>
</dbReference>
<dbReference type="PANTHER" id="PTHR31904:SF1">
    <property type="entry name" value="BYPASS OF STOP CODON PROTEIN 5-RELATED"/>
    <property type="match status" value="1"/>
</dbReference>
<dbReference type="InterPro" id="IPR022794">
    <property type="entry name" value="Bul1_C"/>
</dbReference>
<protein>
    <recommendedName>
        <fullName evidence="5">Bul1 N-terminal domain-containing protein</fullName>
    </recommendedName>
</protein>
<evidence type="ECO:0008006" key="5">
    <source>
        <dbReference type="Google" id="ProtNLM"/>
    </source>
</evidence>
<dbReference type="Pfam" id="PF04425">
    <property type="entry name" value="Bul1_N"/>
    <property type="match status" value="1"/>
</dbReference>
<dbReference type="OrthoDB" id="420195at2759"/>
<organism evidence="3 4">
    <name type="scientific">Debaryomyces fabryi</name>
    <dbReference type="NCBI Taxonomy" id="58627"/>
    <lineage>
        <taxon>Eukaryota</taxon>
        <taxon>Fungi</taxon>
        <taxon>Dikarya</taxon>
        <taxon>Ascomycota</taxon>
        <taxon>Saccharomycotina</taxon>
        <taxon>Pichiomycetes</taxon>
        <taxon>Debaryomycetaceae</taxon>
        <taxon>Debaryomyces</taxon>
    </lineage>
</organism>
<feature type="domain" description="Bul1 N-terminal" evidence="1">
    <location>
        <begin position="5"/>
        <end position="412"/>
    </location>
</feature>
<dbReference type="RefSeq" id="XP_015465506.1">
    <property type="nucleotide sequence ID" value="XM_015613669.1"/>
</dbReference>
<dbReference type="InterPro" id="IPR007519">
    <property type="entry name" value="Bul1_N"/>
</dbReference>
<dbReference type="GeneID" id="26841849"/>
<proteinExistence type="predicted"/>
<keyword evidence="4" id="KW-1185">Reference proteome</keyword>
<dbReference type="PANTHER" id="PTHR31904">
    <property type="entry name" value="BYPASS OF STOP CODON PROTEIN 5-RELATED"/>
    <property type="match status" value="1"/>
</dbReference>